<feature type="transmembrane region" description="Helical" evidence="7">
    <location>
        <begin position="53"/>
        <end position="70"/>
    </location>
</feature>
<dbReference type="SUPFAM" id="SSF52540">
    <property type="entry name" value="P-loop containing nucleoside triphosphate hydrolases"/>
    <property type="match status" value="1"/>
</dbReference>
<feature type="transmembrane region" description="Helical" evidence="7">
    <location>
        <begin position="12"/>
        <end position="33"/>
    </location>
</feature>
<dbReference type="Pfam" id="PF00664">
    <property type="entry name" value="ABC_membrane"/>
    <property type="match status" value="1"/>
</dbReference>
<feature type="domain" description="ABC transmembrane type-1" evidence="9">
    <location>
        <begin position="24"/>
        <end position="295"/>
    </location>
</feature>
<feature type="domain" description="ABC transporter" evidence="8">
    <location>
        <begin position="328"/>
        <end position="544"/>
    </location>
</feature>
<dbReference type="InterPro" id="IPR003593">
    <property type="entry name" value="AAA+_ATPase"/>
</dbReference>
<evidence type="ECO:0000259" key="8">
    <source>
        <dbReference type="PROSITE" id="PS50893"/>
    </source>
</evidence>
<dbReference type="OrthoDB" id="95687at2"/>
<proteinExistence type="predicted"/>
<name>A0A0R1MY14_9LACO</name>
<evidence type="ECO:0000256" key="2">
    <source>
        <dbReference type="ARBA" id="ARBA00022692"/>
    </source>
</evidence>
<dbReference type="AlphaFoldDB" id="A0A0R1MY14"/>
<evidence type="ECO:0000256" key="3">
    <source>
        <dbReference type="ARBA" id="ARBA00022741"/>
    </source>
</evidence>
<evidence type="ECO:0000259" key="9">
    <source>
        <dbReference type="PROSITE" id="PS50929"/>
    </source>
</evidence>
<keyword evidence="2 7" id="KW-0812">Transmembrane</keyword>
<keyword evidence="5 7" id="KW-1133">Transmembrane helix</keyword>
<reference evidence="10 11" key="1">
    <citation type="journal article" date="2015" name="Genome Announc.">
        <title>Expanding the biotechnology potential of lactobacilli through comparative genomics of 213 strains and associated genera.</title>
        <authorList>
            <person name="Sun Z."/>
            <person name="Harris H.M."/>
            <person name="McCann A."/>
            <person name="Guo C."/>
            <person name="Argimon S."/>
            <person name="Zhang W."/>
            <person name="Yang X."/>
            <person name="Jeffery I.B."/>
            <person name="Cooney J.C."/>
            <person name="Kagawa T.F."/>
            <person name="Liu W."/>
            <person name="Song Y."/>
            <person name="Salvetti E."/>
            <person name="Wrobel A."/>
            <person name="Rasinkangas P."/>
            <person name="Parkhill J."/>
            <person name="Rea M.C."/>
            <person name="O'Sullivan O."/>
            <person name="Ritari J."/>
            <person name="Douillard F.P."/>
            <person name="Paul Ross R."/>
            <person name="Yang R."/>
            <person name="Briner A.E."/>
            <person name="Felis G.E."/>
            <person name="de Vos W.M."/>
            <person name="Barrangou R."/>
            <person name="Klaenhammer T.R."/>
            <person name="Caufield P.W."/>
            <person name="Cui Y."/>
            <person name="Zhang H."/>
            <person name="O'Toole P.W."/>
        </authorList>
    </citation>
    <scope>NUCLEOTIDE SEQUENCE [LARGE SCALE GENOMIC DNA]</scope>
    <source>
        <strain evidence="10 11">DSM 12744</strain>
    </source>
</reference>
<dbReference type="EMBL" id="AZEC01000008">
    <property type="protein sequence ID" value="KRL12457.1"/>
    <property type="molecule type" value="Genomic_DNA"/>
</dbReference>
<dbReference type="STRING" id="1423792.FD09_GL003043"/>
<dbReference type="InterPro" id="IPR003439">
    <property type="entry name" value="ABC_transporter-like_ATP-bd"/>
</dbReference>
<dbReference type="PROSITE" id="PS50893">
    <property type="entry name" value="ABC_TRANSPORTER_2"/>
    <property type="match status" value="1"/>
</dbReference>
<dbReference type="Proteomes" id="UP000051330">
    <property type="component" value="Unassembled WGS sequence"/>
</dbReference>
<keyword evidence="11" id="KW-1185">Reference proteome</keyword>
<feature type="transmembrane region" description="Helical" evidence="7">
    <location>
        <begin position="264"/>
        <end position="290"/>
    </location>
</feature>
<dbReference type="InterPro" id="IPR027417">
    <property type="entry name" value="P-loop_NTPase"/>
</dbReference>
<dbReference type="PANTHER" id="PTHR24221">
    <property type="entry name" value="ATP-BINDING CASSETTE SUB-FAMILY B"/>
    <property type="match status" value="1"/>
</dbReference>
<comment type="subcellular location">
    <subcellularLocation>
        <location evidence="1">Cell membrane</location>
        <topology evidence="1">Multi-pass membrane protein</topology>
    </subcellularLocation>
</comment>
<feature type="transmembrane region" description="Helical" evidence="7">
    <location>
        <begin position="123"/>
        <end position="147"/>
    </location>
</feature>
<dbReference type="GO" id="GO:0034040">
    <property type="term" value="F:ATPase-coupled lipid transmembrane transporter activity"/>
    <property type="evidence" value="ECO:0007669"/>
    <property type="project" value="TreeGrafter"/>
</dbReference>
<sequence>MKKYRQILAANKGLSSLYCAVGTLIAFLTTLNVHYFQNVLDQLHTLTLFDPTLLVYLATLILIPIIGYFDEYAKNKLPERIYYGIKQRALEKMDTIEYQHVADRSLGTLLQLIENGASAGRDVVFAFAFQVIRDLAPTLLFSLIFIGAISTKLIWFIMFGYVLVFAVTRLLLKWLYSIKTTLLENQETINQILTHSVMAFIVYRVTGRYRREIAAFHQLSENAAANKTEMALIHESFFAIFALLVNAIKGGVIVLVITHHLNSLSIGALVALLLYIDNIYSPIAIFNVIYVQAKLDDIAYTKLNTFFESLDDQGMLDTQRLKKPLTTITFTNLRYANGSQLLFDKVNVQLEKGQIYYLIGKNGTGKSTLINILMGFIKKFQGQLTYNDQTSDTFSLRDLYAKTSYLAQNAPVFAGTLRDNIDPNHRLSDLQITAILEQVALAEDVAALPAGLATEIADFGANLSGGQRQKIAFARLLADASHTELVIMDEATAALDKQSRTQILTNIAPALAHKIVLIVTHRTETIPQGANLLVITQQQIHQQIKQ</sequence>
<evidence type="ECO:0008006" key="12">
    <source>
        <dbReference type="Google" id="ProtNLM"/>
    </source>
</evidence>
<dbReference type="PROSITE" id="PS00211">
    <property type="entry name" value="ABC_TRANSPORTER_1"/>
    <property type="match status" value="1"/>
</dbReference>
<gene>
    <name evidence="10" type="ORF">FD09_GL003043</name>
</gene>
<evidence type="ECO:0000256" key="7">
    <source>
        <dbReference type="SAM" id="Phobius"/>
    </source>
</evidence>
<evidence type="ECO:0000256" key="6">
    <source>
        <dbReference type="ARBA" id="ARBA00023136"/>
    </source>
</evidence>
<dbReference type="Pfam" id="PF00005">
    <property type="entry name" value="ABC_tran"/>
    <property type="match status" value="1"/>
</dbReference>
<comment type="caution">
    <text evidence="10">The sequence shown here is derived from an EMBL/GenBank/DDBJ whole genome shotgun (WGS) entry which is preliminary data.</text>
</comment>
<dbReference type="InterPro" id="IPR011527">
    <property type="entry name" value="ABC1_TM_dom"/>
</dbReference>
<protein>
    <recommendedName>
        <fullName evidence="12">ABC transporter ATP-binding protein</fullName>
    </recommendedName>
</protein>
<dbReference type="InterPro" id="IPR017871">
    <property type="entry name" value="ABC_transporter-like_CS"/>
</dbReference>
<feature type="transmembrane region" description="Helical" evidence="7">
    <location>
        <begin position="237"/>
        <end position="258"/>
    </location>
</feature>
<dbReference type="Gene3D" id="1.20.1560.10">
    <property type="entry name" value="ABC transporter type 1, transmembrane domain"/>
    <property type="match status" value="1"/>
</dbReference>
<dbReference type="GO" id="GO:0016887">
    <property type="term" value="F:ATP hydrolysis activity"/>
    <property type="evidence" value="ECO:0007669"/>
    <property type="project" value="InterPro"/>
</dbReference>
<evidence type="ECO:0000256" key="1">
    <source>
        <dbReference type="ARBA" id="ARBA00004651"/>
    </source>
</evidence>
<accession>A0A0R1MY14</accession>
<dbReference type="PATRIC" id="fig|1423792.3.peg.3127"/>
<organism evidence="10 11">
    <name type="scientific">Schleiferilactobacillus perolens DSM 12744</name>
    <dbReference type="NCBI Taxonomy" id="1423792"/>
    <lineage>
        <taxon>Bacteria</taxon>
        <taxon>Bacillati</taxon>
        <taxon>Bacillota</taxon>
        <taxon>Bacilli</taxon>
        <taxon>Lactobacillales</taxon>
        <taxon>Lactobacillaceae</taxon>
        <taxon>Schleiferilactobacillus</taxon>
    </lineage>
</organism>
<dbReference type="InterPro" id="IPR039421">
    <property type="entry name" value="Type_1_exporter"/>
</dbReference>
<dbReference type="Gene3D" id="3.40.50.300">
    <property type="entry name" value="P-loop containing nucleotide triphosphate hydrolases"/>
    <property type="match status" value="1"/>
</dbReference>
<dbReference type="SUPFAM" id="SSF90123">
    <property type="entry name" value="ABC transporter transmembrane region"/>
    <property type="match status" value="1"/>
</dbReference>
<dbReference type="GO" id="GO:0005524">
    <property type="term" value="F:ATP binding"/>
    <property type="evidence" value="ECO:0007669"/>
    <property type="project" value="UniProtKB-KW"/>
</dbReference>
<evidence type="ECO:0000313" key="11">
    <source>
        <dbReference type="Proteomes" id="UP000051330"/>
    </source>
</evidence>
<evidence type="ECO:0000256" key="4">
    <source>
        <dbReference type="ARBA" id="ARBA00022840"/>
    </source>
</evidence>
<evidence type="ECO:0000256" key="5">
    <source>
        <dbReference type="ARBA" id="ARBA00022989"/>
    </source>
</evidence>
<keyword evidence="4" id="KW-0067">ATP-binding</keyword>
<feature type="transmembrane region" description="Helical" evidence="7">
    <location>
        <begin position="153"/>
        <end position="172"/>
    </location>
</feature>
<dbReference type="GO" id="GO:0005886">
    <property type="term" value="C:plasma membrane"/>
    <property type="evidence" value="ECO:0007669"/>
    <property type="project" value="UniProtKB-SubCell"/>
</dbReference>
<evidence type="ECO:0000313" key="10">
    <source>
        <dbReference type="EMBL" id="KRL12457.1"/>
    </source>
</evidence>
<dbReference type="GO" id="GO:0140359">
    <property type="term" value="F:ABC-type transporter activity"/>
    <property type="evidence" value="ECO:0007669"/>
    <property type="project" value="InterPro"/>
</dbReference>
<dbReference type="RefSeq" id="WP_057820885.1">
    <property type="nucleotide sequence ID" value="NZ_AZEC01000008.1"/>
</dbReference>
<keyword evidence="6 7" id="KW-0472">Membrane</keyword>
<dbReference type="InterPro" id="IPR036640">
    <property type="entry name" value="ABC1_TM_sf"/>
</dbReference>
<dbReference type="SMART" id="SM00382">
    <property type="entry name" value="AAA"/>
    <property type="match status" value="1"/>
</dbReference>
<dbReference type="PANTHER" id="PTHR24221:SF654">
    <property type="entry name" value="ATP-BINDING CASSETTE SUB-FAMILY B MEMBER 6"/>
    <property type="match status" value="1"/>
</dbReference>
<keyword evidence="3" id="KW-0547">Nucleotide-binding</keyword>
<dbReference type="PROSITE" id="PS50929">
    <property type="entry name" value="ABC_TM1F"/>
    <property type="match status" value="1"/>
</dbReference>